<feature type="compositionally biased region" description="Low complexity" evidence="5">
    <location>
        <begin position="134"/>
        <end position="148"/>
    </location>
</feature>
<protein>
    <submittedName>
        <fullName evidence="8">Uncharacterized protein</fullName>
    </submittedName>
</protein>
<dbReference type="InterPro" id="IPR010541">
    <property type="entry name" value="Prp3_C"/>
</dbReference>
<feature type="domain" description="Small nuclear ribonucleoprotein Prp3 C-terminal" evidence="6">
    <location>
        <begin position="460"/>
        <end position="565"/>
    </location>
</feature>
<keyword evidence="4" id="KW-0539">Nucleus</keyword>
<feature type="region of interest" description="Disordered" evidence="5">
    <location>
        <begin position="90"/>
        <end position="175"/>
    </location>
</feature>
<evidence type="ECO:0000256" key="2">
    <source>
        <dbReference type="ARBA" id="ARBA00022664"/>
    </source>
</evidence>
<dbReference type="EMBL" id="JAPFFF010000005">
    <property type="protein sequence ID" value="KAK8889752.1"/>
    <property type="molecule type" value="Genomic_DNA"/>
</dbReference>
<proteinExistence type="predicted"/>
<dbReference type="InterPro" id="IPR013881">
    <property type="entry name" value="Pre-mRNA_splic_Prp3_dom"/>
</dbReference>
<dbReference type="Proteomes" id="UP001470230">
    <property type="component" value="Unassembled WGS sequence"/>
</dbReference>
<evidence type="ECO:0000313" key="8">
    <source>
        <dbReference type="EMBL" id="KAK8889752.1"/>
    </source>
</evidence>
<comment type="caution">
    <text evidence="8">The sequence shown here is derived from an EMBL/GenBank/DDBJ whole genome shotgun (WGS) entry which is preliminary data.</text>
</comment>
<feature type="compositionally biased region" description="Basic and acidic residues" evidence="5">
    <location>
        <begin position="107"/>
        <end position="119"/>
    </location>
</feature>
<evidence type="ECO:0000256" key="5">
    <source>
        <dbReference type="SAM" id="MobiDB-lite"/>
    </source>
</evidence>
<feature type="domain" description="Pre-mRNA-splicing factor 3" evidence="7">
    <location>
        <begin position="241"/>
        <end position="429"/>
    </location>
</feature>
<organism evidence="8 9">
    <name type="scientific">Tritrichomonas musculus</name>
    <dbReference type="NCBI Taxonomy" id="1915356"/>
    <lineage>
        <taxon>Eukaryota</taxon>
        <taxon>Metamonada</taxon>
        <taxon>Parabasalia</taxon>
        <taxon>Tritrichomonadida</taxon>
        <taxon>Tritrichomonadidae</taxon>
        <taxon>Tritrichomonas</taxon>
    </lineage>
</organism>
<keyword evidence="9" id="KW-1185">Reference proteome</keyword>
<feature type="compositionally biased region" description="Polar residues" evidence="5">
    <location>
        <begin position="120"/>
        <end position="129"/>
    </location>
</feature>
<accession>A0ABR2KFV5</accession>
<name>A0ABR2KFV5_9EUKA</name>
<sequence>MSSRRLDNARINNFLKPWLDEKSSHYTFLNKITTTIVIDAAQKGTNANDLQSKLLRFCGDDNEKKKLSHFIKKYDKKIDKFLKKEVKQFKIESKPPQRPQGVINQDFNKKGGDKYRPQSENRNSFQNKSKPPFQQYQRQQHQQKQPFQNRYPSPGSGSFAQTNKPPPPPPNTSKKVALPAFYLDSAAISLRHADQKVKPLRFNDEGQRIDEEGNVIKTEFVRRTNVVTPKSKKKEAELIDKRIPTVIKPSNREFKFIEPGIISAQIEEKRKEAEVDLSVASGCNIFDTIALARNFEKPDIDWWDKPFINIDEETNEWTPNYEGVNNEYENATLIPSPQVKEIQVPTVSTEKERKRLKHINKLERQKEQRLMERLNLVPREPQRIRQSQMINFNQGKAVLAPTEVEMQAKAAKEYRIQKHEEHNAKAKLTPEQRSAKNDDKRRKDFEENDINITVFIVDESVNKPLNSDKLNKMATKWWMKGGIFKIKAPPLNFIVIEGGPKATRKYSRLVLNRVEWEFWPAKVVFQGAITGKTHFYNFKTYMFNIRTECRRFMEKYRADEFFDAAAREYPDSAGEVHNVNDETEPAADINADNNE</sequence>
<evidence type="ECO:0000259" key="6">
    <source>
        <dbReference type="Pfam" id="PF06544"/>
    </source>
</evidence>
<reference evidence="8 9" key="1">
    <citation type="submission" date="2024-04" db="EMBL/GenBank/DDBJ databases">
        <title>Tritrichomonas musculus Genome.</title>
        <authorList>
            <person name="Alves-Ferreira E."/>
            <person name="Grigg M."/>
            <person name="Lorenzi H."/>
            <person name="Galac M."/>
        </authorList>
    </citation>
    <scope>NUCLEOTIDE SEQUENCE [LARGE SCALE GENOMIC DNA]</scope>
    <source>
        <strain evidence="8 9">EAF2021</strain>
    </source>
</reference>
<comment type="subcellular location">
    <subcellularLocation>
        <location evidence="1">Nucleus</location>
    </subcellularLocation>
</comment>
<feature type="region of interest" description="Disordered" evidence="5">
    <location>
        <begin position="573"/>
        <end position="595"/>
    </location>
</feature>
<dbReference type="Pfam" id="PF08572">
    <property type="entry name" value="PRP3"/>
    <property type="match status" value="1"/>
</dbReference>
<evidence type="ECO:0000256" key="1">
    <source>
        <dbReference type="ARBA" id="ARBA00004123"/>
    </source>
</evidence>
<evidence type="ECO:0000256" key="3">
    <source>
        <dbReference type="ARBA" id="ARBA00023187"/>
    </source>
</evidence>
<evidence type="ECO:0000256" key="4">
    <source>
        <dbReference type="ARBA" id="ARBA00023242"/>
    </source>
</evidence>
<keyword evidence="3" id="KW-0508">mRNA splicing</keyword>
<dbReference type="Pfam" id="PF06544">
    <property type="entry name" value="Prp3_C"/>
    <property type="match status" value="1"/>
</dbReference>
<keyword evidence="2" id="KW-0507">mRNA processing</keyword>
<evidence type="ECO:0000313" key="9">
    <source>
        <dbReference type="Proteomes" id="UP001470230"/>
    </source>
</evidence>
<dbReference type="PANTHER" id="PTHR14212">
    <property type="entry name" value="U4/U6-ASSOCIATED RNA SPLICING FACTOR-RELATED"/>
    <property type="match status" value="1"/>
</dbReference>
<dbReference type="InterPro" id="IPR027104">
    <property type="entry name" value="Prp3"/>
</dbReference>
<dbReference type="PANTHER" id="PTHR14212:SF0">
    <property type="entry name" value="U4_U6 SMALL NUCLEAR RIBONUCLEOPROTEIN PRP3"/>
    <property type="match status" value="1"/>
</dbReference>
<gene>
    <name evidence="8" type="ORF">M9Y10_034506</name>
</gene>
<evidence type="ECO:0000259" key="7">
    <source>
        <dbReference type="Pfam" id="PF08572"/>
    </source>
</evidence>
<feature type="region of interest" description="Disordered" evidence="5">
    <location>
        <begin position="419"/>
        <end position="442"/>
    </location>
</feature>